<comment type="caution">
    <text evidence="1">The sequence shown here is derived from an EMBL/GenBank/DDBJ whole genome shotgun (WGS) entry which is preliminary data.</text>
</comment>
<sequence>MRVRNALRLAPLALAVSACIGPVDAPHSRLPVSDETPTRMAQPPAPALPPMKVFAAPLPAAPTRSNVDMARDFLDLSFQLESGRDLPVFTRFEGPIRIAVTGDPAPGMLDDLRALVKRLRSEAGIDIDFGTGPNQVTVNAVPSKSIREYLPQAACFVVPGITSLNQYHHARAAGETDWAQLRVRERIAIFVPNDVSPQENRDCLHEELAQSLGPLNDLYRLPDSTFNDDNMNSVLTGFDMLMLRATYAPELRSGMGREQVARALPGLMARLNPRGSGMGGSAVAVTPAAWVEAVQSALGPKGSLRARTSSAMEALHIARQEGWQDHRLAYSHFVVARLIQPYDREAAYAHLTVAWRIYNARPETAPHAAQVAAQLAAHALHAGNGEMALRLLQGQDRVAQRSENAALLASIQMLQAEALELTGQTQAAGTVRLDSLGWARYGFGPDWAVRAKLNEISALRPARIQG</sequence>
<gene>
    <name evidence="1" type="ORF">GCM10011360_13170</name>
</gene>
<evidence type="ECO:0000313" key="2">
    <source>
        <dbReference type="Proteomes" id="UP000612855"/>
    </source>
</evidence>
<dbReference type="PROSITE" id="PS51257">
    <property type="entry name" value="PROKAR_LIPOPROTEIN"/>
    <property type="match status" value="1"/>
</dbReference>
<dbReference type="InterPro" id="IPR021323">
    <property type="entry name" value="DUF2927"/>
</dbReference>
<protein>
    <recommendedName>
        <fullName evidence="3">ATP-dependent transcriptional regulator</fullName>
    </recommendedName>
</protein>
<dbReference type="EMBL" id="BMFJ01000001">
    <property type="protein sequence ID" value="GGE26148.1"/>
    <property type="molecule type" value="Genomic_DNA"/>
</dbReference>
<dbReference type="Pfam" id="PF11150">
    <property type="entry name" value="DUF2927"/>
    <property type="match status" value="1"/>
</dbReference>
<evidence type="ECO:0000313" key="1">
    <source>
        <dbReference type="EMBL" id="GGE26148.1"/>
    </source>
</evidence>
<dbReference type="AlphaFoldDB" id="A0A917A5F0"/>
<reference evidence="2" key="1">
    <citation type="journal article" date="2019" name="Int. J. Syst. Evol. Microbiol.">
        <title>The Global Catalogue of Microorganisms (GCM) 10K type strain sequencing project: providing services to taxonomists for standard genome sequencing and annotation.</title>
        <authorList>
            <consortium name="The Broad Institute Genomics Platform"/>
            <consortium name="The Broad Institute Genome Sequencing Center for Infectious Disease"/>
            <person name="Wu L."/>
            <person name="Ma J."/>
        </authorList>
    </citation>
    <scope>NUCLEOTIDE SEQUENCE [LARGE SCALE GENOMIC DNA]</scope>
    <source>
        <strain evidence="2">CGMCC 1.12664</strain>
    </source>
</reference>
<dbReference type="Proteomes" id="UP000612855">
    <property type="component" value="Unassembled WGS sequence"/>
</dbReference>
<name>A0A917A5F0_9RHOB</name>
<organism evidence="1 2">
    <name type="scientific">Primorskyibacter flagellatus</name>
    <dbReference type="NCBI Taxonomy" id="1387277"/>
    <lineage>
        <taxon>Bacteria</taxon>
        <taxon>Pseudomonadati</taxon>
        <taxon>Pseudomonadota</taxon>
        <taxon>Alphaproteobacteria</taxon>
        <taxon>Rhodobacterales</taxon>
        <taxon>Roseobacteraceae</taxon>
        <taxon>Primorskyibacter</taxon>
    </lineage>
</organism>
<accession>A0A917A5F0</accession>
<keyword evidence="2" id="KW-1185">Reference proteome</keyword>
<evidence type="ECO:0008006" key="3">
    <source>
        <dbReference type="Google" id="ProtNLM"/>
    </source>
</evidence>
<proteinExistence type="predicted"/>
<dbReference type="RefSeq" id="WP_188476866.1">
    <property type="nucleotide sequence ID" value="NZ_BMFJ01000001.1"/>
</dbReference>